<dbReference type="SMART" id="SM01266">
    <property type="entry name" value="Mac"/>
    <property type="match status" value="1"/>
</dbReference>
<keyword evidence="6" id="KW-1185">Reference proteome</keyword>
<dbReference type="FunFam" id="2.160.10.10:FF:000025">
    <property type="entry name" value="Hexapeptide-repeat containing-acetyltransferase"/>
    <property type="match status" value="1"/>
</dbReference>
<evidence type="ECO:0000256" key="2">
    <source>
        <dbReference type="ARBA" id="ARBA00022679"/>
    </source>
</evidence>
<organism evidence="5 6">
    <name type="scientific">Tritrichomonas foetus</name>
    <dbReference type="NCBI Taxonomy" id="1144522"/>
    <lineage>
        <taxon>Eukaryota</taxon>
        <taxon>Metamonada</taxon>
        <taxon>Parabasalia</taxon>
        <taxon>Tritrichomonadida</taxon>
        <taxon>Tritrichomonadidae</taxon>
        <taxon>Tritrichomonas</taxon>
    </lineage>
</organism>
<protein>
    <submittedName>
        <fullName evidence="5">Transferase</fullName>
    </submittedName>
</protein>
<evidence type="ECO:0000256" key="3">
    <source>
        <dbReference type="ARBA" id="ARBA00023315"/>
    </source>
</evidence>
<dbReference type="PROSITE" id="PS00101">
    <property type="entry name" value="HEXAPEP_TRANSFERASES"/>
    <property type="match status" value="1"/>
</dbReference>
<dbReference type="InterPro" id="IPR051159">
    <property type="entry name" value="Hexapeptide_acetyltransf"/>
</dbReference>
<evidence type="ECO:0000313" key="5">
    <source>
        <dbReference type="EMBL" id="OHT13929.1"/>
    </source>
</evidence>
<dbReference type="PANTHER" id="PTHR23416:SF23">
    <property type="entry name" value="ACETYLTRANSFERASE C18B11.09C-RELATED"/>
    <property type="match status" value="1"/>
</dbReference>
<evidence type="ECO:0000313" key="6">
    <source>
        <dbReference type="Proteomes" id="UP000179807"/>
    </source>
</evidence>
<dbReference type="GO" id="GO:0008374">
    <property type="term" value="F:O-acyltransferase activity"/>
    <property type="evidence" value="ECO:0007669"/>
    <property type="project" value="TreeGrafter"/>
</dbReference>
<sequence length="223" mass="25053">MLSSLTKGSSSQNITQFARTYLQKRDPNDKRSEQEKMLAGDYYDSMDPHLYQLRENCRLLMEEYNLRTTIKDLDKRTKVLNKLFGAEYKGIYIEPPVYFDYGTNTTFGENCYMNYGCTILDVNKVTIGDNCLFAPNVSIFTATHPTDVRERLAMAEYGLPIKIGNNCWIGGGAIICPGVTLGDNVVVAAGAVVNKDVPSDCIVAGNPARIIKRMEPYKYVKKE</sequence>
<dbReference type="CDD" id="cd03357">
    <property type="entry name" value="LbH_MAT_GAT"/>
    <property type="match status" value="1"/>
</dbReference>
<dbReference type="GeneID" id="94833312"/>
<dbReference type="VEuPathDB" id="TrichDB:TRFO_15825"/>
<keyword evidence="3" id="KW-0012">Acyltransferase</keyword>
<dbReference type="PANTHER" id="PTHR23416">
    <property type="entry name" value="SIALIC ACID SYNTHASE-RELATED"/>
    <property type="match status" value="1"/>
</dbReference>
<dbReference type="Pfam" id="PF00132">
    <property type="entry name" value="Hexapep"/>
    <property type="match status" value="1"/>
</dbReference>
<dbReference type="InterPro" id="IPR024688">
    <property type="entry name" value="Mac_dom"/>
</dbReference>
<dbReference type="AlphaFoldDB" id="A0A1J4KRK9"/>
<gene>
    <name evidence="5" type="ORF">TRFO_15825</name>
</gene>
<dbReference type="GO" id="GO:0016407">
    <property type="term" value="F:acetyltransferase activity"/>
    <property type="evidence" value="ECO:0007669"/>
    <property type="project" value="InterPro"/>
</dbReference>
<dbReference type="EMBL" id="MLAK01000451">
    <property type="protein sequence ID" value="OHT13929.1"/>
    <property type="molecule type" value="Genomic_DNA"/>
</dbReference>
<comment type="caution">
    <text evidence="5">The sequence shown here is derived from an EMBL/GenBank/DDBJ whole genome shotgun (WGS) entry which is preliminary data.</text>
</comment>
<dbReference type="OrthoDB" id="25818at2759"/>
<reference evidence="5" key="1">
    <citation type="submission" date="2016-10" db="EMBL/GenBank/DDBJ databases">
        <authorList>
            <person name="Benchimol M."/>
            <person name="Almeida L.G."/>
            <person name="Vasconcelos A.T."/>
            <person name="Perreira-Neves A."/>
            <person name="Rosa I.A."/>
            <person name="Tasca T."/>
            <person name="Bogo M.R."/>
            <person name="de Souza W."/>
        </authorList>
    </citation>
    <scope>NUCLEOTIDE SEQUENCE [LARGE SCALE GENOMIC DNA]</scope>
    <source>
        <strain evidence="5">K</strain>
    </source>
</reference>
<keyword evidence="2 5" id="KW-0808">Transferase</keyword>
<comment type="similarity">
    <text evidence="1">Belongs to the transferase hexapeptide repeat family.</text>
</comment>
<dbReference type="Gene3D" id="2.160.10.10">
    <property type="entry name" value="Hexapeptide repeat proteins"/>
    <property type="match status" value="1"/>
</dbReference>
<dbReference type="Pfam" id="PF12464">
    <property type="entry name" value="Mac"/>
    <property type="match status" value="1"/>
</dbReference>
<name>A0A1J4KRK9_9EUKA</name>
<dbReference type="InterPro" id="IPR001451">
    <property type="entry name" value="Hexapep"/>
</dbReference>
<dbReference type="RefSeq" id="XP_068367065.1">
    <property type="nucleotide sequence ID" value="XM_068498608.1"/>
</dbReference>
<feature type="domain" description="Maltose/galactoside acetyltransferase" evidence="4">
    <location>
        <begin position="34"/>
        <end position="89"/>
    </location>
</feature>
<dbReference type="InterPro" id="IPR018357">
    <property type="entry name" value="Hexapep_transf_CS"/>
</dbReference>
<evidence type="ECO:0000256" key="1">
    <source>
        <dbReference type="ARBA" id="ARBA00007274"/>
    </source>
</evidence>
<accession>A0A1J4KRK9</accession>
<dbReference type="SUPFAM" id="SSF51161">
    <property type="entry name" value="Trimeric LpxA-like enzymes"/>
    <property type="match status" value="1"/>
</dbReference>
<proteinExistence type="inferred from homology"/>
<evidence type="ECO:0000259" key="4">
    <source>
        <dbReference type="SMART" id="SM01266"/>
    </source>
</evidence>
<dbReference type="InterPro" id="IPR011004">
    <property type="entry name" value="Trimer_LpxA-like_sf"/>
</dbReference>
<dbReference type="Proteomes" id="UP000179807">
    <property type="component" value="Unassembled WGS sequence"/>
</dbReference>